<proteinExistence type="predicted"/>
<reference evidence="2" key="1">
    <citation type="journal article" date="2019" name="Environ. Microbiol.">
        <title>Fungal ecological strategies reflected in gene transcription - a case study of two litter decomposers.</title>
        <authorList>
            <person name="Barbi F."/>
            <person name="Kohler A."/>
            <person name="Barry K."/>
            <person name="Baskaran P."/>
            <person name="Daum C."/>
            <person name="Fauchery L."/>
            <person name="Ihrmark K."/>
            <person name="Kuo A."/>
            <person name="LaButti K."/>
            <person name="Lipzen A."/>
            <person name="Morin E."/>
            <person name="Grigoriev I.V."/>
            <person name="Henrissat B."/>
            <person name="Lindahl B."/>
            <person name="Martin F."/>
        </authorList>
    </citation>
    <scope>NUCLEOTIDE SEQUENCE</scope>
    <source>
        <strain evidence="2">JB14</strain>
    </source>
</reference>
<evidence type="ECO:0000256" key="1">
    <source>
        <dbReference type="SAM" id="Coils"/>
    </source>
</evidence>
<keyword evidence="1" id="KW-0175">Coiled coil</keyword>
<protein>
    <submittedName>
        <fullName evidence="2">Uncharacterized protein</fullName>
    </submittedName>
</protein>
<keyword evidence="3" id="KW-1185">Reference proteome</keyword>
<dbReference type="OrthoDB" id="3266451at2759"/>
<gene>
    <name evidence="2" type="ORF">BT96DRAFT_980642</name>
</gene>
<sequence length="252" mass="28931">MSNTALCTTFSICDIPQSEFSKGHLRSLYVPENAEISRIKSLVAEADREFGEEIQRVEAILEELKKQRRDFQRYRHEMRTLLSPSQYLSFNFESLSEAPADQLICMMDGSFFVKTKVKTKASTNKRLSRAFPIENRDGRRGGWMGTEMWTCFGVCVGSDEPLYYYEAIFTFAQREDASQTRTYSPYDDDDAMYLAIPNLGILSIHSIAWFFAPSQIRILILIAMAVDKMEKNSVSREDFIHALHAEVRVIGN</sequence>
<feature type="coiled-coil region" evidence="1">
    <location>
        <begin position="47"/>
        <end position="77"/>
    </location>
</feature>
<evidence type="ECO:0000313" key="2">
    <source>
        <dbReference type="EMBL" id="KAE9389626.1"/>
    </source>
</evidence>
<accession>A0A6A4GVY1</accession>
<dbReference type="AlphaFoldDB" id="A0A6A4GVY1"/>
<evidence type="ECO:0000313" key="3">
    <source>
        <dbReference type="Proteomes" id="UP000799118"/>
    </source>
</evidence>
<organism evidence="2 3">
    <name type="scientific">Gymnopus androsaceus JB14</name>
    <dbReference type="NCBI Taxonomy" id="1447944"/>
    <lineage>
        <taxon>Eukaryota</taxon>
        <taxon>Fungi</taxon>
        <taxon>Dikarya</taxon>
        <taxon>Basidiomycota</taxon>
        <taxon>Agaricomycotina</taxon>
        <taxon>Agaricomycetes</taxon>
        <taxon>Agaricomycetidae</taxon>
        <taxon>Agaricales</taxon>
        <taxon>Marasmiineae</taxon>
        <taxon>Omphalotaceae</taxon>
        <taxon>Gymnopus</taxon>
    </lineage>
</organism>
<name>A0A6A4GVY1_9AGAR</name>
<dbReference type="Proteomes" id="UP000799118">
    <property type="component" value="Unassembled WGS sequence"/>
</dbReference>
<dbReference type="EMBL" id="ML769688">
    <property type="protein sequence ID" value="KAE9389626.1"/>
    <property type="molecule type" value="Genomic_DNA"/>
</dbReference>